<dbReference type="AlphaFoldDB" id="A0AAD6RNB4"/>
<organism evidence="1 2">
    <name type="scientific">Populus alba x Populus x berolinensis</name>
    <dbReference type="NCBI Taxonomy" id="444605"/>
    <lineage>
        <taxon>Eukaryota</taxon>
        <taxon>Viridiplantae</taxon>
        <taxon>Streptophyta</taxon>
        <taxon>Embryophyta</taxon>
        <taxon>Tracheophyta</taxon>
        <taxon>Spermatophyta</taxon>
        <taxon>Magnoliopsida</taxon>
        <taxon>eudicotyledons</taxon>
        <taxon>Gunneridae</taxon>
        <taxon>Pentapetalae</taxon>
        <taxon>rosids</taxon>
        <taxon>fabids</taxon>
        <taxon>Malpighiales</taxon>
        <taxon>Salicaceae</taxon>
        <taxon>Saliceae</taxon>
        <taxon>Populus</taxon>
    </lineage>
</organism>
<sequence length="99" mass="11412">MQILSWNSCGLGFAKKRRIISKLIRDFDIEVCFLFETKLQSYPDILVFQLWNVNNVSWLDNEAEGTRRGILAMCDNSKFAVSSVEYGHGWIGLYLGRMS</sequence>
<evidence type="ECO:0000313" key="2">
    <source>
        <dbReference type="Proteomes" id="UP001164929"/>
    </source>
</evidence>
<dbReference type="InterPro" id="IPR036691">
    <property type="entry name" value="Endo/exonu/phosph_ase_sf"/>
</dbReference>
<evidence type="ECO:0000313" key="1">
    <source>
        <dbReference type="EMBL" id="KAJ7012063.1"/>
    </source>
</evidence>
<accession>A0AAD6RNB4</accession>
<gene>
    <name evidence="1" type="ORF">NC653_002221</name>
</gene>
<dbReference type="Gene3D" id="3.60.10.10">
    <property type="entry name" value="Endonuclease/exonuclease/phosphatase"/>
    <property type="match status" value="1"/>
</dbReference>
<keyword evidence="2" id="KW-1185">Reference proteome</keyword>
<reference evidence="1 2" key="1">
    <citation type="journal article" date="2023" name="Mol. Ecol. Resour.">
        <title>Chromosome-level genome assembly of a triploid poplar Populus alba 'Berolinensis'.</title>
        <authorList>
            <person name="Chen S."/>
            <person name="Yu Y."/>
            <person name="Wang X."/>
            <person name="Wang S."/>
            <person name="Zhang T."/>
            <person name="Zhou Y."/>
            <person name="He R."/>
            <person name="Meng N."/>
            <person name="Wang Y."/>
            <person name="Liu W."/>
            <person name="Liu Z."/>
            <person name="Liu J."/>
            <person name="Guo Q."/>
            <person name="Huang H."/>
            <person name="Sederoff R.R."/>
            <person name="Wang G."/>
            <person name="Qu G."/>
            <person name="Chen S."/>
        </authorList>
    </citation>
    <scope>NUCLEOTIDE SEQUENCE [LARGE SCALE GENOMIC DNA]</scope>
    <source>
        <strain evidence="1">SC-2020</strain>
    </source>
</reference>
<protein>
    <submittedName>
        <fullName evidence="1">Uncharacterized protein</fullName>
    </submittedName>
</protein>
<comment type="caution">
    <text evidence="1">The sequence shown here is derived from an EMBL/GenBank/DDBJ whole genome shotgun (WGS) entry which is preliminary data.</text>
</comment>
<proteinExistence type="predicted"/>
<dbReference type="SUPFAM" id="SSF56219">
    <property type="entry name" value="DNase I-like"/>
    <property type="match status" value="1"/>
</dbReference>
<name>A0AAD6RNB4_9ROSI</name>
<dbReference type="EMBL" id="JAQIZT010000001">
    <property type="protein sequence ID" value="KAJ7012063.1"/>
    <property type="molecule type" value="Genomic_DNA"/>
</dbReference>
<dbReference type="Proteomes" id="UP001164929">
    <property type="component" value="Chromosome 1"/>
</dbReference>